<name>Q9ZX98_BPPHC</name>
<proteinExistence type="predicted"/>
<dbReference type="KEGG" id="vg:2715907"/>
<accession>Q9ZX98</accession>
<keyword evidence="2" id="KW-1185">Reference proteome</keyword>
<protein>
    <submittedName>
        <fullName evidence="1">Gp51</fullName>
    </submittedName>
</protein>
<dbReference type="GeneID" id="2715907"/>
<reference evidence="1 2" key="1">
    <citation type="journal article" date="1999" name="Nucleic Acids Res.">
        <title>The complete genome sequence of the Streptomyces temperate phage straight phiC31: evolutionary relationships to other viruses.</title>
        <authorList>
            <person name="Smith M.C.M."/>
            <person name="Burns N."/>
            <person name="Wilson R.N."/>
            <person name="Gregory M.A."/>
        </authorList>
    </citation>
    <scope>NUCLEOTIDE SEQUENCE</scope>
    <source>
        <strain evidence="1 2">Norwich stock</strain>
    </source>
</reference>
<organismHost>
    <name type="scientific">Streptomyces coelicolor</name>
    <dbReference type="NCBI Taxonomy" id="1902"/>
</organismHost>
<dbReference type="Proteomes" id="UP000002124">
    <property type="component" value="Segment"/>
</dbReference>
<evidence type="ECO:0000313" key="1">
    <source>
        <dbReference type="EMBL" id="CAA07121.1"/>
    </source>
</evidence>
<organism evidence="1 2">
    <name type="scientific">Streptomyces phage phiC31</name>
    <name type="common">Bacteriophage phi-C31</name>
    <dbReference type="NCBI Taxonomy" id="10719"/>
    <lineage>
        <taxon>Viruses</taxon>
        <taxon>Duplodnaviria</taxon>
        <taxon>Heunggongvirae</taxon>
        <taxon>Uroviricota</taxon>
        <taxon>Caudoviricetes</taxon>
        <taxon>Colingsworthviridae</taxon>
        <taxon>Lomovskayavirus</taxon>
    </lineage>
</organism>
<reference evidence="1 2" key="2">
    <citation type="journal article" date="1999" name="Proc. Natl. Acad. Sci. U.S.A.">
        <title>Evolutionary relationships among diverse bacteriophages and prophages: all the world's a phage.</title>
        <authorList>
            <person name="Hendrix R.W."/>
            <person name="Smith M.C.M."/>
            <person name="Burns N."/>
            <person name="Ford M.E."/>
            <person name="Hatfull G.F."/>
        </authorList>
    </citation>
    <scope>NUCLEOTIDE SEQUENCE [LARGE SCALE GENOMIC DNA]</scope>
    <source>
        <strain evidence="1 2">Norwich stock</strain>
    </source>
</reference>
<gene>
    <name evidence="1" type="primary">51</name>
</gene>
<dbReference type="EMBL" id="AJ006589">
    <property type="protein sequence ID" value="CAA07121.1"/>
    <property type="molecule type" value="Genomic_DNA"/>
</dbReference>
<sequence length="59" mass="5918">MGDHSKPGGNYARAALSWAKAHPKVVTSVVVALVGVATAVKPDFPGNAVLSLVHAILGA</sequence>
<dbReference type="RefSeq" id="NP_047942.1">
    <property type="nucleotide sequence ID" value="NC_001978.3"/>
</dbReference>
<evidence type="ECO:0000313" key="2">
    <source>
        <dbReference type="Proteomes" id="UP000002124"/>
    </source>
</evidence>